<dbReference type="Proteomes" id="UP001259832">
    <property type="component" value="Unassembled WGS sequence"/>
</dbReference>
<accession>A0AAD9LPI8</accession>
<protein>
    <submittedName>
        <fullName evidence="1">Uncharacterized protein</fullName>
    </submittedName>
</protein>
<evidence type="ECO:0000313" key="2">
    <source>
        <dbReference type="Proteomes" id="UP001259832"/>
    </source>
</evidence>
<reference evidence="1" key="1">
    <citation type="submission" date="2023-08" db="EMBL/GenBank/DDBJ databases">
        <title>Reference Genome Resource for the Citrus Pathogen Phytophthora citrophthora.</title>
        <authorList>
            <person name="Moller H."/>
            <person name="Coetzee B."/>
            <person name="Rose L.J."/>
            <person name="Van Niekerk J.M."/>
        </authorList>
    </citation>
    <scope>NUCLEOTIDE SEQUENCE</scope>
    <source>
        <strain evidence="1">STE-U-9442</strain>
    </source>
</reference>
<gene>
    <name evidence="1" type="ORF">P3T76_006496</name>
</gene>
<sequence>MDVAWKMRCLRIRSSPGNKGAQTVGSVSQTVHESEDIIALCPTTGLTLTTSTELMAESLSEECIPERPRPVMSQCVENGSKNPDIPSRHQVLYAGTCLPKTAPKNFTWIEN</sequence>
<organism evidence="1 2">
    <name type="scientific">Phytophthora citrophthora</name>
    <dbReference type="NCBI Taxonomy" id="4793"/>
    <lineage>
        <taxon>Eukaryota</taxon>
        <taxon>Sar</taxon>
        <taxon>Stramenopiles</taxon>
        <taxon>Oomycota</taxon>
        <taxon>Peronosporomycetes</taxon>
        <taxon>Peronosporales</taxon>
        <taxon>Peronosporaceae</taxon>
        <taxon>Phytophthora</taxon>
    </lineage>
</organism>
<proteinExistence type="predicted"/>
<keyword evidence="2" id="KW-1185">Reference proteome</keyword>
<name>A0AAD9LPI8_9STRA</name>
<dbReference type="AlphaFoldDB" id="A0AAD9LPI8"/>
<evidence type="ECO:0000313" key="1">
    <source>
        <dbReference type="EMBL" id="KAK1942174.1"/>
    </source>
</evidence>
<dbReference type="EMBL" id="JASMQC010000010">
    <property type="protein sequence ID" value="KAK1942174.1"/>
    <property type="molecule type" value="Genomic_DNA"/>
</dbReference>
<comment type="caution">
    <text evidence="1">The sequence shown here is derived from an EMBL/GenBank/DDBJ whole genome shotgun (WGS) entry which is preliminary data.</text>
</comment>